<proteinExistence type="predicted"/>
<keyword evidence="1 4" id="KW-0808">Transferase</keyword>
<dbReference type="PANTHER" id="PTHR43685:SF3">
    <property type="entry name" value="SLR2126 PROTEIN"/>
    <property type="match status" value="1"/>
</dbReference>
<keyword evidence="5" id="KW-1185">Reference proteome</keyword>
<gene>
    <name evidence="4" type="ORF">GCM10011386_25410</name>
</gene>
<evidence type="ECO:0000259" key="3">
    <source>
        <dbReference type="Pfam" id="PF02709"/>
    </source>
</evidence>
<dbReference type="InterPro" id="IPR001173">
    <property type="entry name" value="Glyco_trans_2-like"/>
</dbReference>
<dbReference type="GO" id="GO:0016740">
    <property type="term" value="F:transferase activity"/>
    <property type="evidence" value="ECO:0007669"/>
    <property type="project" value="UniProtKB-KW"/>
</dbReference>
<evidence type="ECO:0000313" key="4">
    <source>
        <dbReference type="EMBL" id="GGC32207.1"/>
    </source>
</evidence>
<feature type="domain" description="Galactosyltransferase C-terminal" evidence="3">
    <location>
        <begin position="182"/>
        <end position="245"/>
    </location>
</feature>
<reference evidence="5" key="1">
    <citation type="journal article" date="2019" name="Int. J. Syst. Evol. Microbiol.">
        <title>The Global Catalogue of Microorganisms (GCM) 10K type strain sequencing project: providing services to taxonomists for standard genome sequencing and annotation.</title>
        <authorList>
            <consortium name="The Broad Institute Genomics Platform"/>
            <consortium name="The Broad Institute Genome Sequencing Center for Infectious Disease"/>
            <person name="Wu L."/>
            <person name="Ma J."/>
        </authorList>
    </citation>
    <scope>NUCLEOTIDE SEQUENCE [LARGE SCALE GENOMIC DNA]</scope>
    <source>
        <strain evidence="5">CGMCC 1.15342</strain>
    </source>
</reference>
<sequence>MANVYVCMSVKTSLIISVYKNTLFLNAVLASLRYQTRKPDEVIVSEDGDSREMQEFLAGYESDLTLIHLTQKDRGWRKNEALNRAIVAASGDYLIFIDGDCVLHTHFIENHVRLACQKDILAGKRVKLGPLFSSELQKTPVPCFQRSILGRIRQLRKDGAQFVEEALYIPLNPLSNAIVRMLGISSIKGCNFSCYKEAMLAINGFDEDYTRPAVGEDIDLIWRFKGMGYRIVSVKHFAVQYHLYHVESWSSQEENMTLLRQKQASRQYRCLNGIEKLSLVG</sequence>
<dbReference type="InterPro" id="IPR029044">
    <property type="entry name" value="Nucleotide-diphossugar_trans"/>
</dbReference>
<feature type="domain" description="Glycosyltransferase 2-like" evidence="2">
    <location>
        <begin position="13"/>
        <end position="127"/>
    </location>
</feature>
<dbReference type="Proteomes" id="UP000597338">
    <property type="component" value="Unassembled WGS sequence"/>
</dbReference>
<protein>
    <submittedName>
        <fullName evidence="4">Glycosyl transferase</fullName>
    </submittedName>
</protein>
<evidence type="ECO:0000256" key="1">
    <source>
        <dbReference type="ARBA" id="ARBA00022679"/>
    </source>
</evidence>
<evidence type="ECO:0000259" key="2">
    <source>
        <dbReference type="Pfam" id="PF00535"/>
    </source>
</evidence>
<evidence type="ECO:0000313" key="5">
    <source>
        <dbReference type="Proteomes" id="UP000597338"/>
    </source>
</evidence>
<accession>A0ABQ1M1P1</accession>
<dbReference type="SUPFAM" id="SSF53448">
    <property type="entry name" value="Nucleotide-diphospho-sugar transferases"/>
    <property type="match status" value="1"/>
</dbReference>
<dbReference type="Gene3D" id="3.90.550.10">
    <property type="entry name" value="Spore Coat Polysaccharide Biosynthesis Protein SpsA, Chain A"/>
    <property type="match status" value="1"/>
</dbReference>
<dbReference type="EMBL" id="BMIK01000008">
    <property type="protein sequence ID" value="GGC32207.1"/>
    <property type="molecule type" value="Genomic_DNA"/>
</dbReference>
<dbReference type="PANTHER" id="PTHR43685">
    <property type="entry name" value="GLYCOSYLTRANSFERASE"/>
    <property type="match status" value="1"/>
</dbReference>
<dbReference type="Pfam" id="PF00535">
    <property type="entry name" value="Glycos_transf_2"/>
    <property type="match status" value="1"/>
</dbReference>
<name>A0ABQ1M1P1_9SPHI</name>
<dbReference type="InterPro" id="IPR050834">
    <property type="entry name" value="Glycosyltransf_2"/>
</dbReference>
<comment type="caution">
    <text evidence="4">The sequence shown here is derived from an EMBL/GenBank/DDBJ whole genome shotgun (WGS) entry which is preliminary data.</text>
</comment>
<organism evidence="4 5">
    <name type="scientific">Parapedobacter defluvii</name>
    <dbReference type="NCBI Taxonomy" id="2045106"/>
    <lineage>
        <taxon>Bacteria</taxon>
        <taxon>Pseudomonadati</taxon>
        <taxon>Bacteroidota</taxon>
        <taxon>Sphingobacteriia</taxon>
        <taxon>Sphingobacteriales</taxon>
        <taxon>Sphingobacteriaceae</taxon>
        <taxon>Parapedobacter</taxon>
    </lineage>
</organism>
<dbReference type="Pfam" id="PF02709">
    <property type="entry name" value="Glyco_transf_7C"/>
    <property type="match status" value="1"/>
</dbReference>
<dbReference type="InterPro" id="IPR027791">
    <property type="entry name" value="Galactosyl_T_C"/>
</dbReference>